<dbReference type="InterPro" id="IPR001851">
    <property type="entry name" value="ABC_transp_permease"/>
</dbReference>
<dbReference type="GO" id="GO:0005886">
    <property type="term" value="C:plasma membrane"/>
    <property type="evidence" value="ECO:0007669"/>
    <property type="project" value="UniProtKB-SubCell"/>
</dbReference>
<accession>A0A225M7B5</accession>
<dbReference type="RefSeq" id="WP_088605001.1">
    <property type="nucleotide sequence ID" value="NZ_NJIH01000011.1"/>
</dbReference>
<evidence type="ECO:0000256" key="4">
    <source>
        <dbReference type="ARBA" id="ARBA00022692"/>
    </source>
</evidence>
<evidence type="ECO:0000256" key="7">
    <source>
        <dbReference type="ARBA" id="ARBA00023136"/>
    </source>
</evidence>
<name>A0A225M7B5_9BURK</name>
<evidence type="ECO:0000313" key="10">
    <source>
        <dbReference type="EMBL" id="OWT56123.1"/>
    </source>
</evidence>
<keyword evidence="5" id="KW-0029">Amino-acid transport</keyword>
<dbReference type="OrthoDB" id="25113at2"/>
<comment type="similarity">
    <text evidence="8">Belongs to the binding-protein-dependent transport system permease family. LivHM subfamily.</text>
</comment>
<evidence type="ECO:0000256" key="3">
    <source>
        <dbReference type="ARBA" id="ARBA00022475"/>
    </source>
</evidence>
<dbReference type="InterPro" id="IPR052157">
    <property type="entry name" value="BCAA_transport_permease"/>
</dbReference>
<reference evidence="11" key="1">
    <citation type="submission" date="2017-06" db="EMBL/GenBank/DDBJ databases">
        <title>Herbaspirillum phytohormonus sp. nov., isolated from the root nodule of Robinia pseudoacacia in lead-zinc mine.</title>
        <authorList>
            <person name="Fan M."/>
            <person name="Lin Y."/>
        </authorList>
    </citation>
    <scope>NUCLEOTIDE SEQUENCE [LARGE SCALE GENOMIC DNA]</scope>
    <source>
        <strain evidence="11">SC-089</strain>
    </source>
</reference>
<feature type="transmembrane region" description="Helical" evidence="9">
    <location>
        <begin position="6"/>
        <end position="31"/>
    </location>
</feature>
<keyword evidence="2" id="KW-0813">Transport</keyword>
<feature type="transmembrane region" description="Helical" evidence="9">
    <location>
        <begin position="38"/>
        <end position="58"/>
    </location>
</feature>
<comment type="caution">
    <text evidence="10">The sequence shown here is derived from an EMBL/GenBank/DDBJ whole genome shotgun (WGS) entry which is preliminary data.</text>
</comment>
<evidence type="ECO:0000313" key="11">
    <source>
        <dbReference type="Proteomes" id="UP000214603"/>
    </source>
</evidence>
<evidence type="ECO:0000256" key="8">
    <source>
        <dbReference type="ARBA" id="ARBA00037998"/>
    </source>
</evidence>
<dbReference type="EMBL" id="NJIH01000011">
    <property type="protein sequence ID" value="OWT56123.1"/>
    <property type="molecule type" value="Genomic_DNA"/>
</dbReference>
<dbReference type="Proteomes" id="UP000214603">
    <property type="component" value="Unassembled WGS sequence"/>
</dbReference>
<dbReference type="AlphaFoldDB" id="A0A225M7B5"/>
<protein>
    <submittedName>
        <fullName evidence="10">Branched-chain amino acid ABC transporter permease</fullName>
    </submittedName>
</protein>
<keyword evidence="4 9" id="KW-0812">Transmembrane</keyword>
<dbReference type="GO" id="GO:0022857">
    <property type="term" value="F:transmembrane transporter activity"/>
    <property type="evidence" value="ECO:0007669"/>
    <property type="project" value="InterPro"/>
</dbReference>
<feature type="transmembrane region" description="Helical" evidence="9">
    <location>
        <begin position="192"/>
        <end position="211"/>
    </location>
</feature>
<sequence>MGTYGQIVQLLVAGLTTGSIYAIVAVGFNVIFKSTDALNFAQGEWVMTGGMVAATAYAAWHVPVWAACVAGVAAVGLVGALSERLTIHPIAKPTPILVTLVSIGLAICTKSVVMLTLGKTPMGYPAFSGDKPLHLAGASIEPQSFWVLGLAALFMLLVHLFFEHTLLGKTMRATAADRDAAALVGISVRRSVTWAFVLAALAGGLAGVIITPLTFTSYDQGTMLGFKGFSAAMLGGLGSLQGAFVGGLLLGVVEALSGGLISSHFKDAVSFVILLLVLFCRPQGMLGKARIEKV</sequence>
<keyword evidence="11" id="KW-1185">Reference proteome</keyword>
<feature type="transmembrane region" description="Helical" evidence="9">
    <location>
        <begin position="64"/>
        <end position="82"/>
    </location>
</feature>
<organism evidence="10 11">
    <name type="scientific">Candidimonas nitroreducens</name>
    <dbReference type="NCBI Taxonomy" id="683354"/>
    <lineage>
        <taxon>Bacteria</taxon>
        <taxon>Pseudomonadati</taxon>
        <taxon>Pseudomonadota</taxon>
        <taxon>Betaproteobacteria</taxon>
        <taxon>Burkholderiales</taxon>
        <taxon>Alcaligenaceae</taxon>
        <taxon>Candidimonas</taxon>
    </lineage>
</organism>
<dbReference type="GO" id="GO:0006865">
    <property type="term" value="P:amino acid transport"/>
    <property type="evidence" value="ECO:0007669"/>
    <property type="project" value="UniProtKB-KW"/>
</dbReference>
<keyword evidence="3" id="KW-1003">Cell membrane</keyword>
<proteinExistence type="inferred from homology"/>
<keyword evidence="6 9" id="KW-1133">Transmembrane helix</keyword>
<comment type="subcellular location">
    <subcellularLocation>
        <location evidence="1">Cell membrane</location>
        <topology evidence="1">Multi-pass membrane protein</topology>
    </subcellularLocation>
</comment>
<gene>
    <name evidence="10" type="ORF">CEY11_19005</name>
</gene>
<feature type="transmembrane region" description="Helical" evidence="9">
    <location>
        <begin position="231"/>
        <end position="256"/>
    </location>
</feature>
<feature type="transmembrane region" description="Helical" evidence="9">
    <location>
        <begin position="94"/>
        <end position="117"/>
    </location>
</feature>
<evidence type="ECO:0000256" key="9">
    <source>
        <dbReference type="SAM" id="Phobius"/>
    </source>
</evidence>
<dbReference type="PANTHER" id="PTHR11795:SF450">
    <property type="entry name" value="ABC TRANSPORTER PERMEASE PROTEIN"/>
    <property type="match status" value="1"/>
</dbReference>
<dbReference type="Pfam" id="PF02653">
    <property type="entry name" value="BPD_transp_2"/>
    <property type="match status" value="1"/>
</dbReference>
<keyword evidence="7 9" id="KW-0472">Membrane</keyword>
<evidence type="ECO:0000256" key="6">
    <source>
        <dbReference type="ARBA" id="ARBA00022989"/>
    </source>
</evidence>
<evidence type="ECO:0000256" key="2">
    <source>
        <dbReference type="ARBA" id="ARBA00022448"/>
    </source>
</evidence>
<feature type="transmembrane region" description="Helical" evidence="9">
    <location>
        <begin position="268"/>
        <end position="286"/>
    </location>
</feature>
<dbReference type="PANTHER" id="PTHR11795">
    <property type="entry name" value="BRANCHED-CHAIN AMINO ACID TRANSPORT SYSTEM PERMEASE PROTEIN LIVH"/>
    <property type="match status" value="1"/>
</dbReference>
<feature type="transmembrane region" description="Helical" evidence="9">
    <location>
        <begin position="144"/>
        <end position="162"/>
    </location>
</feature>
<evidence type="ECO:0000256" key="1">
    <source>
        <dbReference type="ARBA" id="ARBA00004651"/>
    </source>
</evidence>
<dbReference type="CDD" id="cd06582">
    <property type="entry name" value="TM_PBP1_LivH_like"/>
    <property type="match status" value="1"/>
</dbReference>
<evidence type="ECO:0000256" key="5">
    <source>
        <dbReference type="ARBA" id="ARBA00022970"/>
    </source>
</evidence>